<evidence type="ECO:0000259" key="2">
    <source>
        <dbReference type="Pfam" id="PF14344"/>
    </source>
</evidence>
<evidence type="ECO:0000313" key="4">
    <source>
        <dbReference type="Proteomes" id="UP000264217"/>
    </source>
</evidence>
<accession>A0A372NZM9</accession>
<feature type="domain" description="DUF4397" evidence="2">
    <location>
        <begin position="161"/>
        <end position="227"/>
    </location>
</feature>
<protein>
    <submittedName>
        <fullName evidence="3">DUF4397 domain-containing protein</fullName>
    </submittedName>
</protein>
<keyword evidence="4" id="KW-1185">Reference proteome</keyword>
<keyword evidence="1" id="KW-0812">Transmembrane</keyword>
<reference evidence="3 4" key="1">
    <citation type="submission" date="2018-08" db="EMBL/GenBank/DDBJ databases">
        <title>Mucilaginibacter sp. MYSH2.</title>
        <authorList>
            <person name="Seo T."/>
        </authorList>
    </citation>
    <scope>NUCLEOTIDE SEQUENCE [LARGE SCALE GENOMIC DNA]</scope>
    <source>
        <strain evidence="3 4">MYSH2</strain>
    </source>
</reference>
<evidence type="ECO:0000313" key="3">
    <source>
        <dbReference type="EMBL" id="RFZ95129.1"/>
    </source>
</evidence>
<keyword evidence="1" id="KW-0472">Membrane</keyword>
<keyword evidence="1" id="KW-1133">Transmembrane helix</keyword>
<dbReference type="Pfam" id="PF14344">
    <property type="entry name" value="DUF4397"/>
    <property type="match status" value="2"/>
</dbReference>
<gene>
    <name evidence="3" type="ORF">D0C36_06265</name>
</gene>
<proteinExistence type="predicted"/>
<dbReference type="Proteomes" id="UP000264217">
    <property type="component" value="Unassembled WGS sequence"/>
</dbReference>
<dbReference type="InterPro" id="IPR025510">
    <property type="entry name" value="DUF4397"/>
</dbReference>
<dbReference type="EMBL" id="QWDC01000001">
    <property type="protein sequence ID" value="RFZ95129.1"/>
    <property type="molecule type" value="Genomic_DNA"/>
</dbReference>
<dbReference type="PROSITE" id="PS51257">
    <property type="entry name" value="PROKAR_LIPOPROTEIN"/>
    <property type="match status" value="1"/>
</dbReference>
<dbReference type="OrthoDB" id="794386at2"/>
<dbReference type="AlphaFoldDB" id="A0A372NZM9"/>
<dbReference type="RefSeq" id="WP_117390686.1">
    <property type="nucleotide sequence ID" value="NZ_QWDC01000001.1"/>
</dbReference>
<comment type="caution">
    <text evidence="3">The sequence shown here is derived from an EMBL/GenBank/DDBJ whole genome shotgun (WGS) entry which is preliminary data.</text>
</comment>
<feature type="domain" description="DUF4397" evidence="2">
    <location>
        <begin position="43"/>
        <end position="159"/>
    </location>
</feature>
<feature type="transmembrane region" description="Helical" evidence="1">
    <location>
        <begin position="9"/>
        <end position="27"/>
    </location>
</feature>
<evidence type="ECO:0000256" key="1">
    <source>
        <dbReference type="SAM" id="Phobius"/>
    </source>
</evidence>
<sequence>MIQKNNSGVMVYLILFIAGIMIVPMFSSCGKGEGVSSSNNNARLGVVNLSPDVLPFKLYGRYIVQGTNSYSYPFASSYTLINVADTPIQIRTAQTANNVNPTNLLTLTGGLLRNTPYTLFVMGLLKDNSLTSVLTVDTSSLPANGRGKIRLVNGITNVPSGINLTLNDTTAFRKVNFKGNTQFIEVTAGTYNINIVPNNNPTKPLTGLTNFTILDGKMYTIFSYGLSSSTSDSVSYGINTILNTLPPNTRY</sequence>
<name>A0A372NZM9_9SPHI</name>
<organism evidence="3 4">
    <name type="scientific">Mucilaginibacter conchicola</name>
    <dbReference type="NCBI Taxonomy" id="2303333"/>
    <lineage>
        <taxon>Bacteria</taxon>
        <taxon>Pseudomonadati</taxon>
        <taxon>Bacteroidota</taxon>
        <taxon>Sphingobacteriia</taxon>
        <taxon>Sphingobacteriales</taxon>
        <taxon>Sphingobacteriaceae</taxon>
        <taxon>Mucilaginibacter</taxon>
    </lineage>
</organism>